<sequence>MDKEKLWSLRLGYSAAQADAIKRKGLKAFLKESFAPETVVSLPDFLAETPKSLLEKKIKNNNAKAAGEDVFAAYKKQQKQDLTDFKNWWIERIMQSNRPLREKMTVFWHNHFVASSQKVQLPYWLFEHNNILRQNAFGNFRELTKMMLKTNAVLFYLDATNNKKGSLNENLSRELLELFTIGIGNFSEDDIKNGAKSLAGLGVSEEGGKYRLKLQDDSVVSYFGKTGKFKADELVDIIFEQPESPYFLTRKILKWFVTDVPDEKMVRYYGDYFKKKDFEIQPLLFKIFTEEYKENISGTKIKDPLVYILQLFDNLNIDRPNPASIQTFIALQGMSFYTQYNVKGWAGGRDWLTVQTLTQRNTVAGWLCNGRLLNGNKVPDMQRPIPDWNHKDNNLAIIESLKRQLLAVDSPDLQDDFEIILKPDFSPDPEIAANNVLQLFQFMVQTPEFQLV</sequence>
<evidence type="ECO:0000313" key="1">
    <source>
        <dbReference type="EMBL" id="SDK16314.1"/>
    </source>
</evidence>
<dbReference type="AlphaFoldDB" id="A0A1G8ZNZ2"/>
<dbReference type="OrthoDB" id="9772295at2"/>
<name>A0A1G8ZNZ2_9FLAO</name>
<proteinExistence type="predicted"/>
<evidence type="ECO:0000313" key="2">
    <source>
        <dbReference type="Proteomes" id="UP000199580"/>
    </source>
</evidence>
<dbReference type="RefSeq" id="WP_091396435.1">
    <property type="nucleotide sequence ID" value="NZ_BKAI01000008.1"/>
</dbReference>
<dbReference type="Proteomes" id="UP000199580">
    <property type="component" value="Unassembled WGS sequence"/>
</dbReference>
<dbReference type="InterPro" id="IPR014917">
    <property type="entry name" value="DUF1800"/>
</dbReference>
<accession>A0A1G8ZNZ2</accession>
<keyword evidence="2" id="KW-1185">Reference proteome</keyword>
<dbReference type="EMBL" id="FNEZ01000004">
    <property type="protein sequence ID" value="SDK16314.1"/>
    <property type="molecule type" value="Genomic_DNA"/>
</dbReference>
<protein>
    <submittedName>
        <fullName evidence="1">Uncharacterized conserved protein, DUF1800 family</fullName>
    </submittedName>
</protein>
<dbReference type="STRING" id="1128970.SAMN04487935_2665"/>
<organism evidence="1 2">
    <name type="scientific">Flavobacterium noncentrifugens</name>
    <dbReference type="NCBI Taxonomy" id="1128970"/>
    <lineage>
        <taxon>Bacteria</taxon>
        <taxon>Pseudomonadati</taxon>
        <taxon>Bacteroidota</taxon>
        <taxon>Flavobacteriia</taxon>
        <taxon>Flavobacteriales</taxon>
        <taxon>Flavobacteriaceae</taxon>
        <taxon>Flavobacterium</taxon>
    </lineage>
</organism>
<reference evidence="1 2" key="1">
    <citation type="submission" date="2016-10" db="EMBL/GenBank/DDBJ databases">
        <authorList>
            <person name="de Groot N.N."/>
        </authorList>
    </citation>
    <scope>NUCLEOTIDE SEQUENCE [LARGE SCALE GENOMIC DNA]</scope>
    <source>
        <strain evidence="1 2">CGMCC 1.10076</strain>
    </source>
</reference>
<dbReference type="Pfam" id="PF08811">
    <property type="entry name" value="DUF1800"/>
    <property type="match status" value="1"/>
</dbReference>
<gene>
    <name evidence="1" type="ORF">SAMN04487935_2665</name>
</gene>